<keyword evidence="6" id="KW-0333">Golgi apparatus</keyword>
<dbReference type="Pfam" id="PF04129">
    <property type="entry name" value="Vps52_CC"/>
    <property type="match status" value="1"/>
</dbReference>
<organism evidence="10 11">
    <name type="scientific">Pocillopora damicornis</name>
    <name type="common">Cauliflower coral</name>
    <name type="synonym">Millepora damicornis</name>
    <dbReference type="NCBI Taxonomy" id="46731"/>
    <lineage>
        <taxon>Eukaryota</taxon>
        <taxon>Metazoa</taxon>
        <taxon>Cnidaria</taxon>
        <taxon>Anthozoa</taxon>
        <taxon>Hexacorallia</taxon>
        <taxon>Scleractinia</taxon>
        <taxon>Astrocoeniina</taxon>
        <taxon>Pocilloporidae</taxon>
        <taxon>Pocillopora</taxon>
    </lineage>
</organism>
<dbReference type="InterPro" id="IPR007258">
    <property type="entry name" value="Vps52"/>
</dbReference>
<dbReference type="GO" id="GO:0019905">
    <property type="term" value="F:syntaxin binding"/>
    <property type="evidence" value="ECO:0007669"/>
    <property type="project" value="TreeGrafter"/>
</dbReference>
<evidence type="ECO:0000313" key="10">
    <source>
        <dbReference type="EMBL" id="RMX58111.1"/>
    </source>
</evidence>
<dbReference type="GO" id="GO:0005829">
    <property type="term" value="C:cytosol"/>
    <property type="evidence" value="ECO:0007669"/>
    <property type="project" value="GOC"/>
</dbReference>
<evidence type="ECO:0000256" key="6">
    <source>
        <dbReference type="ARBA" id="ARBA00023034"/>
    </source>
</evidence>
<protein>
    <recommendedName>
        <fullName evidence="3">Vacuolar protein sorting-associated protein 52 homolog</fullName>
    </recommendedName>
</protein>
<dbReference type="GO" id="GO:0006896">
    <property type="term" value="P:Golgi to vacuole transport"/>
    <property type="evidence" value="ECO:0007669"/>
    <property type="project" value="TreeGrafter"/>
</dbReference>
<dbReference type="Pfam" id="PF20655">
    <property type="entry name" value="Vps52_C"/>
    <property type="match status" value="1"/>
</dbReference>
<comment type="similarity">
    <text evidence="2">Belongs to the VPS52 family.</text>
</comment>
<gene>
    <name evidence="10" type="ORF">pdam_00000095</name>
</gene>
<dbReference type="GO" id="GO:0007041">
    <property type="term" value="P:lysosomal transport"/>
    <property type="evidence" value="ECO:0007669"/>
    <property type="project" value="TreeGrafter"/>
</dbReference>
<sequence length="633" mass="73029">MADSHQENEDNTGIRDTNEGDSNDVEDADEDLQVDLDLGELDLTSQDEFILDEVDVHIQENLEDELVKEALEKGVDLRQYSRQIEGDLHEVENASILDYIKESENIASLHNQIASCDTILASMEKMLTSFQEDLGSISSEIQTLQEQSLSMNIKLKNRQAIKGELSQFVGDIVVPPSMITHINETPVTEQAFIEQLHELHHKIDFAKEQSFKGALSVNDVGHILEMLKGKAVHKIRDYVLQRIYQFRRPMTNYQIPQNALLKFSIFSGRVALKNRSTIFTLGSRGSVLTSELEEPVIVPHAAQKSEKKHSFESLFRSMHFALLDNSCREYLFLADFFMVQKNSARDLFTAVFGKTLSLFLKQMDTYLESCFDAIGIFLCIHIVHRYRILMHKRSVPALDKYWDTVLEMSWPRFTYVVELNVDSVRNTDPQRLGVIDIRPHYVNKVLAALQVEVENFILRMAAEFPLRKEQLIFLINNYDMMLAVLLERTSEDSKEVESFQQLLTARIQEFVEEALSPAFGGMVAFVKETEPLLERGQGQVIRPDEKRIQQLVRGFASDWKRSIENINQEIMRSFSNFKNGTTILQAALTQLIQYYHRFQKILSQHPFKRLPIRSELINIHHVMVEVKKHKTTF</sequence>
<evidence type="ECO:0000256" key="4">
    <source>
        <dbReference type="ARBA" id="ARBA00022448"/>
    </source>
</evidence>
<feature type="compositionally biased region" description="Acidic residues" evidence="7">
    <location>
        <begin position="19"/>
        <end position="30"/>
    </location>
</feature>
<reference evidence="10 11" key="1">
    <citation type="journal article" date="2018" name="Sci. Rep.">
        <title>Comparative analysis of the Pocillopora damicornis genome highlights role of immune system in coral evolution.</title>
        <authorList>
            <person name="Cunning R."/>
            <person name="Bay R.A."/>
            <person name="Gillette P."/>
            <person name="Baker A.C."/>
            <person name="Traylor-Knowles N."/>
        </authorList>
    </citation>
    <scope>NUCLEOTIDE SEQUENCE [LARGE SCALE GENOMIC DNA]</scope>
    <source>
        <strain evidence="10">RSMAS</strain>
        <tissue evidence="10">Whole animal</tissue>
    </source>
</reference>
<evidence type="ECO:0000256" key="3">
    <source>
        <dbReference type="ARBA" id="ARBA00017083"/>
    </source>
</evidence>
<feature type="compositionally biased region" description="Basic and acidic residues" evidence="7">
    <location>
        <begin position="1"/>
        <end position="18"/>
    </location>
</feature>
<dbReference type="GO" id="GO:0015031">
    <property type="term" value="P:protein transport"/>
    <property type="evidence" value="ECO:0007669"/>
    <property type="project" value="UniProtKB-KW"/>
</dbReference>
<dbReference type="InterPro" id="IPR048361">
    <property type="entry name" value="Vps52_C"/>
</dbReference>
<evidence type="ECO:0000313" key="11">
    <source>
        <dbReference type="Proteomes" id="UP000275408"/>
    </source>
</evidence>
<evidence type="ECO:0000256" key="7">
    <source>
        <dbReference type="SAM" id="MobiDB-lite"/>
    </source>
</evidence>
<evidence type="ECO:0000259" key="8">
    <source>
        <dbReference type="Pfam" id="PF04129"/>
    </source>
</evidence>
<evidence type="ECO:0000256" key="1">
    <source>
        <dbReference type="ARBA" id="ARBA00004601"/>
    </source>
</evidence>
<dbReference type="GO" id="GO:0000938">
    <property type="term" value="C:GARP complex"/>
    <property type="evidence" value="ECO:0007669"/>
    <property type="project" value="TreeGrafter"/>
</dbReference>
<accession>A0A3M6UWT6</accession>
<dbReference type="STRING" id="46731.A0A3M6UWT6"/>
<proteinExistence type="inferred from homology"/>
<dbReference type="PANTHER" id="PTHR14190">
    <property type="entry name" value="SUPPRESSOR OF ACTIN MUTATIONS 2/VACUOLAR PROTEIN SORTING 52"/>
    <property type="match status" value="1"/>
</dbReference>
<comment type="subcellular location">
    <subcellularLocation>
        <location evidence="1">Golgi apparatus</location>
        <location evidence="1">trans-Golgi network</location>
    </subcellularLocation>
</comment>
<evidence type="ECO:0000256" key="2">
    <source>
        <dbReference type="ARBA" id="ARBA00008180"/>
    </source>
</evidence>
<evidence type="ECO:0000256" key="5">
    <source>
        <dbReference type="ARBA" id="ARBA00022927"/>
    </source>
</evidence>
<dbReference type="GO" id="GO:0042147">
    <property type="term" value="P:retrograde transport, endosome to Golgi"/>
    <property type="evidence" value="ECO:0007669"/>
    <property type="project" value="TreeGrafter"/>
</dbReference>
<keyword evidence="4" id="KW-0813">Transport</keyword>
<dbReference type="EMBL" id="RCHS01000537">
    <property type="protein sequence ID" value="RMX58111.1"/>
    <property type="molecule type" value="Genomic_DNA"/>
</dbReference>
<dbReference type="Proteomes" id="UP000275408">
    <property type="component" value="Unassembled WGS sequence"/>
</dbReference>
<dbReference type="AlphaFoldDB" id="A0A3M6UWT6"/>
<keyword evidence="11" id="KW-1185">Reference proteome</keyword>
<evidence type="ECO:0000259" key="9">
    <source>
        <dbReference type="Pfam" id="PF20655"/>
    </source>
</evidence>
<feature type="region of interest" description="Disordered" evidence="7">
    <location>
        <begin position="1"/>
        <end position="30"/>
    </location>
</feature>
<feature type="domain" description="Vps52 coiled-coil" evidence="8">
    <location>
        <begin position="98"/>
        <end position="264"/>
    </location>
</feature>
<name>A0A3M6UWT6_POCDA</name>
<dbReference type="PANTHER" id="PTHR14190:SF7">
    <property type="entry name" value="VACUOLAR PROTEIN SORTING-ASSOCIATED PROTEIN 52 HOMOLOG"/>
    <property type="match status" value="1"/>
</dbReference>
<dbReference type="InterPro" id="IPR048319">
    <property type="entry name" value="Vps52_CC"/>
</dbReference>
<feature type="domain" description="Vps52 C-terminal" evidence="9">
    <location>
        <begin position="266"/>
        <end position="447"/>
    </location>
</feature>
<comment type="caution">
    <text evidence="10">The sequence shown here is derived from an EMBL/GenBank/DDBJ whole genome shotgun (WGS) entry which is preliminary data.</text>
</comment>
<dbReference type="GO" id="GO:0032456">
    <property type="term" value="P:endocytic recycling"/>
    <property type="evidence" value="ECO:0007669"/>
    <property type="project" value="TreeGrafter"/>
</dbReference>
<keyword evidence="5" id="KW-0653">Protein transport</keyword>
<dbReference type="OrthoDB" id="19482at2759"/>